<dbReference type="RefSeq" id="WP_317702414.1">
    <property type="nucleotide sequence ID" value="NZ_CP136921.1"/>
</dbReference>
<dbReference type="Pfam" id="PF26412">
    <property type="entry name" value="BrxE"/>
    <property type="match status" value="1"/>
</dbReference>
<dbReference type="NCBIfam" id="NF033447">
    <property type="entry name" value="BrxE_fam"/>
    <property type="match status" value="1"/>
</dbReference>
<organism evidence="1 2">
    <name type="scientific">Diaphorobacter limosus</name>
    <dbReference type="NCBI Taxonomy" id="3036128"/>
    <lineage>
        <taxon>Bacteria</taxon>
        <taxon>Pseudomonadati</taxon>
        <taxon>Pseudomonadota</taxon>
        <taxon>Betaproteobacteria</taxon>
        <taxon>Burkholderiales</taxon>
        <taxon>Comamonadaceae</taxon>
        <taxon>Diaphorobacter</taxon>
    </lineage>
</organism>
<evidence type="ECO:0000313" key="1">
    <source>
        <dbReference type="EMBL" id="WOO33001.1"/>
    </source>
</evidence>
<dbReference type="Proteomes" id="UP001303211">
    <property type="component" value="Chromosome"/>
</dbReference>
<protein>
    <submittedName>
        <fullName evidence="1">BrxE family protein</fullName>
    </submittedName>
</protein>
<accession>A0ABZ0J493</accession>
<keyword evidence="2" id="KW-1185">Reference proteome</keyword>
<sequence length="204" mass="21942">MSDPRYYTTQLQAGLGLIEETKQLLEVYQPGMSAPALYDAALASGVELRALVGSLGEKWQANWWGSDFFSLTAGAFLSPIFTRSVFLAQYNGVTAAAAKVHDEVIGVGRTIHLFRLPIELEQSCQEVANDKAFVARVQAHLGDRQQALNRLAELATPAQTASPGPSLLGLVGDDITADLARAAGVYVAAFQQQVQSFPYLKEAA</sequence>
<gene>
    <name evidence="1" type="ORF">P4826_02470</name>
</gene>
<dbReference type="EMBL" id="CP136921">
    <property type="protein sequence ID" value="WOO33001.1"/>
    <property type="molecule type" value="Genomic_DNA"/>
</dbReference>
<dbReference type="InterPro" id="IPR058690">
    <property type="entry name" value="BrxE"/>
</dbReference>
<evidence type="ECO:0000313" key="2">
    <source>
        <dbReference type="Proteomes" id="UP001303211"/>
    </source>
</evidence>
<name>A0ABZ0J493_9BURK</name>
<reference evidence="1 2" key="1">
    <citation type="submission" date="2023-03" db="EMBL/GenBank/DDBJ databases">
        <title>Diaphorobacter basophil sp. nov., isolated from a sewage-treatment plant.</title>
        <authorList>
            <person name="Yang K."/>
        </authorList>
    </citation>
    <scope>NUCLEOTIDE SEQUENCE [LARGE SCALE GENOMIC DNA]</scope>
    <source>
        <strain evidence="1 2">Y-1</strain>
    </source>
</reference>
<proteinExistence type="predicted"/>